<sequence>MIKAGIIGGTGYTAGELVRLLVNHPEAELRWISSTSQAGKRVDSVHQGLTGDTDLVFSSSTPLDDIDVLFMCTPHGFSKPFLEQHKAQVPDNLRIIDLSQDFRIDDGTHDFIYGLPELNRHWLSQPGCRHVANPGCFATALQLALLPLAQARILKGDVHITAVTGSTGAGAKPGPTKHYSWRNDNLSVYKPFRHQHLAEVGQSLRQLQGDLPGEIDFIPMRGPFSRGILAAVYTRCEASLDELKELYQRYYEGHSFTTVTDKEVDLKDVVNTNKCLLHLDKIDGKLLVTSVIDNLLKGASGTAVHNMNLLFGLPERTGLRLKASAF</sequence>
<evidence type="ECO:0000313" key="8">
    <source>
        <dbReference type="EMBL" id="MSS16582.1"/>
    </source>
</evidence>
<protein>
    <recommendedName>
        <fullName evidence="5">N-acetyl-gamma-glutamyl-phosphate reductase</fullName>
        <shortName evidence="5">AGPR</shortName>
        <ecNumber evidence="5">1.2.1.38</ecNumber>
    </recommendedName>
    <alternativeName>
        <fullName evidence="5">N-acetyl-glutamate semialdehyde dehydrogenase</fullName>
        <shortName evidence="5">NAGSA dehydrogenase</shortName>
    </alternativeName>
</protein>
<comment type="subcellular location">
    <subcellularLocation>
        <location evidence="5">Cytoplasm</location>
    </subcellularLocation>
</comment>
<dbReference type="GO" id="GO:0003942">
    <property type="term" value="F:N-acetyl-gamma-glutamyl-phosphate reductase activity"/>
    <property type="evidence" value="ECO:0007669"/>
    <property type="project" value="UniProtKB-UniRule"/>
</dbReference>
<comment type="caution">
    <text evidence="8">The sequence shown here is derived from an EMBL/GenBank/DDBJ whole genome shotgun (WGS) entry which is preliminary data.</text>
</comment>
<evidence type="ECO:0000313" key="9">
    <source>
        <dbReference type="Proteomes" id="UP000483362"/>
    </source>
</evidence>
<gene>
    <name evidence="5" type="primary">argC</name>
    <name evidence="8" type="ORF">FYJ29_02165</name>
</gene>
<dbReference type="Gene3D" id="3.40.50.720">
    <property type="entry name" value="NAD(P)-binding Rossmann-like Domain"/>
    <property type="match status" value="1"/>
</dbReference>
<keyword evidence="3 5" id="KW-0521">NADP</keyword>
<comment type="function">
    <text evidence="5">Catalyzes the NADPH-dependent reduction of N-acetyl-5-glutamyl phosphate to yield N-acetyl-L-glutamate 5-semialdehyde.</text>
</comment>
<evidence type="ECO:0000256" key="1">
    <source>
        <dbReference type="ARBA" id="ARBA00022571"/>
    </source>
</evidence>
<evidence type="ECO:0000256" key="3">
    <source>
        <dbReference type="ARBA" id="ARBA00022857"/>
    </source>
</evidence>
<dbReference type="PROSITE" id="PS01224">
    <property type="entry name" value="ARGC"/>
    <property type="match status" value="1"/>
</dbReference>
<evidence type="ECO:0000256" key="2">
    <source>
        <dbReference type="ARBA" id="ARBA00022605"/>
    </source>
</evidence>
<dbReference type="InterPro" id="IPR058924">
    <property type="entry name" value="AGPR_dimerisation_dom"/>
</dbReference>
<dbReference type="HAMAP" id="MF_00150">
    <property type="entry name" value="ArgC_type1"/>
    <property type="match status" value="1"/>
</dbReference>
<dbReference type="InterPro" id="IPR000534">
    <property type="entry name" value="Semialdehyde_DH_NAD-bd"/>
</dbReference>
<dbReference type="SMART" id="SM00859">
    <property type="entry name" value="Semialdhyde_dh"/>
    <property type="match status" value="1"/>
</dbReference>
<dbReference type="Pfam" id="PF22698">
    <property type="entry name" value="Semialdhyde_dhC_1"/>
    <property type="match status" value="1"/>
</dbReference>
<dbReference type="GO" id="GO:0070401">
    <property type="term" value="F:NADP+ binding"/>
    <property type="evidence" value="ECO:0007669"/>
    <property type="project" value="InterPro"/>
</dbReference>
<evidence type="ECO:0000256" key="6">
    <source>
        <dbReference type="PROSITE-ProRule" id="PRU10010"/>
    </source>
</evidence>
<dbReference type="SUPFAM" id="SSF55347">
    <property type="entry name" value="Glyceraldehyde-3-phosphate dehydrogenase-like, C-terminal domain"/>
    <property type="match status" value="1"/>
</dbReference>
<evidence type="ECO:0000259" key="7">
    <source>
        <dbReference type="SMART" id="SM00859"/>
    </source>
</evidence>
<dbReference type="UniPathway" id="UPA00068">
    <property type="reaction ID" value="UER00108"/>
</dbReference>
<reference evidence="8 9" key="1">
    <citation type="submission" date="2019-08" db="EMBL/GenBank/DDBJ databases">
        <title>In-depth cultivation of the pig gut microbiome towards novel bacterial diversity and tailored functional studies.</title>
        <authorList>
            <person name="Wylensek D."/>
            <person name="Hitch T.C.A."/>
            <person name="Clavel T."/>
        </authorList>
    </citation>
    <scope>NUCLEOTIDE SEQUENCE [LARGE SCALE GENOMIC DNA]</scope>
    <source>
        <strain evidence="8 9">Oil-RF-744-WCA-WT-10</strain>
    </source>
</reference>
<dbReference type="PANTHER" id="PTHR32338:SF10">
    <property type="entry name" value="N-ACETYL-GAMMA-GLUTAMYL-PHOSPHATE REDUCTASE, CHLOROPLASTIC-RELATED"/>
    <property type="match status" value="1"/>
</dbReference>
<name>A0A6L5XDD9_9BACT</name>
<evidence type="ECO:0000256" key="4">
    <source>
        <dbReference type="ARBA" id="ARBA00023002"/>
    </source>
</evidence>
<keyword evidence="4 5" id="KW-0560">Oxidoreductase</keyword>
<dbReference type="InterPro" id="IPR000706">
    <property type="entry name" value="AGPR_type-1"/>
</dbReference>
<dbReference type="GO" id="GO:0005737">
    <property type="term" value="C:cytoplasm"/>
    <property type="evidence" value="ECO:0007669"/>
    <property type="project" value="UniProtKB-SubCell"/>
</dbReference>
<keyword evidence="1 5" id="KW-0055">Arginine biosynthesis</keyword>
<keyword evidence="5" id="KW-0963">Cytoplasm</keyword>
<comment type="pathway">
    <text evidence="5">Amino-acid biosynthesis; L-arginine biosynthesis; N(2)-acetyl-L-ornithine from L-glutamate: step 3/4.</text>
</comment>
<dbReference type="EMBL" id="VULT01000003">
    <property type="protein sequence ID" value="MSS16582.1"/>
    <property type="molecule type" value="Genomic_DNA"/>
</dbReference>
<dbReference type="GO" id="GO:0006526">
    <property type="term" value="P:L-arginine biosynthetic process"/>
    <property type="evidence" value="ECO:0007669"/>
    <property type="project" value="UniProtKB-UniRule"/>
</dbReference>
<feature type="domain" description="Semialdehyde dehydrogenase NAD-binding" evidence="7">
    <location>
        <begin position="3"/>
        <end position="126"/>
    </location>
</feature>
<feature type="active site" evidence="5 6">
    <location>
        <position position="136"/>
    </location>
</feature>
<organism evidence="8 9">
    <name type="scientific">Sodaliphilus pleomorphus</name>
    <dbReference type="NCBI Taxonomy" id="2606626"/>
    <lineage>
        <taxon>Bacteria</taxon>
        <taxon>Pseudomonadati</taxon>
        <taxon>Bacteroidota</taxon>
        <taxon>Bacteroidia</taxon>
        <taxon>Bacteroidales</taxon>
        <taxon>Muribaculaceae</taxon>
        <taxon>Sodaliphilus</taxon>
    </lineage>
</organism>
<dbReference type="AlphaFoldDB" id="A0A6L5XDD9"/>
<dbReference type="EC" id="1.2.1.38" evidence="5"/>
<dbReference type="PANTHER" id="PTHR32338">
    <property type="entry name" value="N-ACETYL-GAMMA-GLUTAMYL-PHOSPHATE REDUCTASE, CHLOROPLASTIC-RELATED-RELATED"/>
    <property type="match status" value="1"/>
</dbReference>
<dbReference type="NCBIfam" id="TIGR01850">
    <property type="entry name" value="argC"/>
    <property type="match status" value="1"/>
</dbReference>
<dbReference type="CDD" id="cd23934">
    <property type="entry name" value="AGPR_1_C"/>
    <property type="match status" value="1"/>
</dbReference>
<dbReference type="InterPro" id="IPR036291">
    <property type="entry name" value="NAD(P)-bd_dom_sf"/>
</dbReference>
<dbReference type="GO" id="GO:0051287">
    <property type="term" value="F:NAD binding"/>
    <property type="evidence" value="ECO:0007669"/>
    <property type="project" value="InterPro"/>
</dbReference>
<accession>A0A6L5XDD9</accession>
<dbReference type="Pfam" id="PF01118">
    <property type="entry name" value="Semialdhyde_dh"/>
    <property type="match status" value="1"/>
</dbReference>
<comment type="catalytic activity">
    <reaction evidence="5">
        <text>N-acetyl-L-glutamate 5-semialdehyde + phosphate + NADP(+) = N-acetyl-L-glutamyl 5-phosphate + NADPH + H(+)</text>
        <dbReference type="Rhea" id="RHEA:21588"/>
        <dbReference type="ChEBI" id="CHEBI:15378"/>
        <dbReference type="ChEBI" id="CHEBI:29123"/>
        <dbReference type="ChEBI" id="CHEBI:43474"/>
        <dbReference type="ChEBI" id="CHEBI:57783"/>
        <dbReference type="ChEBI" id="CHEBI:57936"/>
        <dbReference type="ChEBI" id="CHEBI:58349"/>
        <dbReference type="EC" id="1.2.1.38"/>
    </reaction>
</comment>
<dbReference type="RefSeq" id="WP_154327392.1">
    <property type="nucleotide sequence ID" value="NZ_CP045696.1"/>
</dbReference>
<comment type="similarity">
    <text evidence="5">Belongs to the NAGSA dehydrogenase family. Type 1 subfamily.</text>
</comment>
<keyword evidence="2 5" id="KW-0028">Amino-acid biosynthesis</keyword>
<keyword evidence="9" id="KW-1185">Reference proteome</keyword>
<proteinExistence type="inferred from homology"/>
<dbReference type="InterPro" id="IPR023013">
    <property type="entry name" value="AGPR_AS"/>
</dbReference>
<dbReference type="CDD" id="cd17895">
    <property type="entry name" value="AGPR_1_N"/>
    <property type="match status" value="1"/>
</dbReference>
<dbReference type="SUPFAM" id="SSF51735">
    <property type="entry name" value="NAD(P)-binding Rossmann-fold domains"/>
    <property type="match status" value="1"/>
</dbReference>
<dbReference type="InterPro" id="IPR050085">
    <property type="entry name" value="AGPR"/>
</dbReference>
<dbReference type="Proteomes" id="UP000483362">
    <property type="component" value="Unassembled WGS sequence"/>
</dbReference>
<evidence type="ECO:0000256" key="5">
    <source>
        <dbReference type="HAMAP-Rule" id="MF_00150"/>
    </source>
</evidence>
<dbReference type="Gene3D" id="3.30.360.10">
    <property type="entry name" value="Dihydrodipicolinate Reductase, domain 2"/>
    <property type="match status" value="1"/>
</dbReference>